<dbReference type="InterPro" id="IPR016024">
    <property type="entry name" value="ARM-type_fold"/>
</dbReference>
<dbReference type="InterPro" id="IPR057525">
    <property type="entry name" value="UTP20_C"/>
</dbReference>
<accession>A0A158R5P3</accession>
<keyword evidence="4" id="KW-1185">Reference proteome</keyword>
<protein>
    <submittedName>
        <fullName evidence="5">DRIM domain-containing protein</fullName>
    </submittedName>
</protein>
<organism evidence="4 5">
    <name type="scientific">Syphacia muris</name>
    <dbReference type="NCBI Taxonomy" id="451379"/>
    <lineage>
        <taxon>Eukaryota</taxon>
        <taxon>Metazoa</taxon>
        <taxon>Ecdysozoa</taxon>
        <taxon>Nematoda</taxon>
        <taxon>Chromadorea</taxon>
        <taxon>Rhabditida</taxon>
        <taxon>Spirurina</taxon>
        <taxon>Oxyuridomorpha</taxon>
        <taxon>Oxyuroidea</taxon>
        <taxon>Oxyuridae</taxon>
        <taxon>Syphacia</taxon>
    </lineage>
</organism>
<feature type="domain" description="U3 small nucleolar RNA-associated protein 20 C-terminal" evidence="3">
    <location>
        <begin position="1176"/>
        <end position="1475"/>
    </location>
</feature>
<dbReference type="PANTHER" id="PTHR17695">
    <property type="entry name" value="SMALL SUBUNIT PROCESSOME COMPONENT 20 HOMOLOG"/>
    <property type="match status" value="1"/>
</dbReference>
<dbReference type="STRING" id="451379.A0A158R5P3"/>
<dbReference type="InterPro" id="IPR011989">
    <property type="entry name" value="ARM-like"/>
</dbReference>
<sequence>MPSSQAEKKYTSDELDALFKHFIGPSCDAVSQKDKLIAPLNILRLFFSWSHIPLLFDLFRVQIPSERFHCDNSVMGVMCNTLNSNAADSAAKESVLSAILNLLTISDEGTRDFPQLNLVDVKILEGVNFGTSVVLTESHQILNYIYESLPIVNVKKKMDMKHLEIVNRLADHVNDEMLAKNLILTFLAYIEGSSIRDDDVIQQMLVTISRLVDSVKDYSMLLSHMVKLQSLLVTKNSRLGMVSVLNVIRNKITLPEMSKFIGYICDLDAWDLTKIDEPDYEKRHIAYKNINEAIFFFFTFFRLNIVAFNFQSNDVSLRDSASFSFRRLIEFVGACSMLDAEKSQLVEKHFIPLVLKGIRSKTELIRNEFVLALVSLIAAFPTHKQFCQLLKLRNTDDVELDFFANVSHLQLHRRQRAFRRVADSLESGDLHISVEVMIRFLIPLLYPYIIDVNSNTSALSDEAIHLFWTMLEYYLNRQSRTGINRKANLRIIVALIEAFHFNAEMTKDVCCDDGKVNGDLPSGDKDNSDNEEDMQFDNLDNEENEKESMNDALSNIALPQKSSSDNIMNKVIHVLLPKLRDCAIGKNALAHRKAASNNIDDDEVIERVPVALATVKLLQKMPSEIMDQYLEGVILKMCDLLMSRSIHVRECARKTLAEILDTLGPKYLPFIIREVKLNLSKGYQVSMFLIHVMIYSMHLLISGMQDRLSSGDLDSCLDEIVEVCKMELFGDVAEEKEVGGIIRNVPEAKGHKTFETYTLLGHFISAKTIGLPVLALKEILKTQPNAEAVKNVSQLLKNYASGVSTNIGIDALAKTAFAYHMINDHVGDITSVKSQDVAETRSGFREPSCLLLDKEPGRVGVVTSKTSLKSRNFVFVEFGLQILGAYLKSRKSLTANDEDIAQLDPFVLVIQKCLELKYEKIVSNALRCFVLILKYPLPSLKTHIQKFVDRLYILLAEYSSMGVAGNKGVMLELIVLVFKALTQMIKDAPTVVLSSKRLQLLLSYIEADIMDSHKQATAFSLLKAIIHRKFVDAKVKELINYLSELAITSELPHIRVQCRQVIAYFVSRHPQSDKPKTYVEFFLNQLEYEHESGRISAIEMLNVLFETFNEGTNDQYCILAFVKMAVRLINDESPKCRRLIAFSIRKLLSAISESKVNDIYLSVRDWLQSKKEQNVRIAMLIAVEFVEVFGEKFGGRLSELMPLFITIFESRSLIDYTESTVTTLIDSFTVILQKCPKFSEKYINNGQLEDVLKLLEIFVKCPQSNAVQLSTSRLIGQIFSLANEVWTDSVSDVCINIANWMCWQLKNFSLTPLLAEQASKNLIYVSNIYITKKGIEALALLLRAICKYEIIKRPAETVRRSSVFKILAVFVLRSSTEELNKLLDILFPYVFREMNQRNNESELCKLAMEVGDLIKQKIKQEEYSRRLSEAQVASARKAEKRKMLRKEEAITDPVKAALRKTEKTQKRIAKRKLKARNMKFHGVKKLRLDN</sequence>
<evidence type="ECO:0000313" key="4">
    <source>
        <dbReference type="Proteomes" id="UP000046393"/>
    </source>
</evidence>
<evidence type="ECO:0000259" key="3">
    <source>
        <dbReference type="Pfam" id="PF23099"/>
    </source>
</evidence>
<reference evidence="5" key="1">
    <citation type="submission" date="2016-04" db="UniProtKB">
        <authorList>
            <consortium name="WormBaseParasite"/>
        </authorList>
    </citation>
    <scope>IDENTIFICATION</scope>
</reference>
<dbReference type="Gene3D" id="1.25.10.10">
    <property type="entry name" value="Leucine-rich Repeat Variant"/>
    <property type="match status" value="1"/>
</dbReference>
<dbReference type="SUPFAM" id="SSF48371">
    <property type="entry name" value="ARM repeat"/>
    <property type="match status" value="3"/>
</dbReference>
<evidence type="ECO:0000313" key="5">
    <source>
        <dbReference type="WBParaSite" id="SMUV_0000766101-mRNA-1"/>
    </source>
</evidence>
<evidence type="ECO:0000259" key="1">
    <source>
        <dbReference type="Pfam" id="PF07539"/>
    </source>
</evidence>
<evidence type="ECO:0000259" key="2">
    <source>
        <dbReference type="Pfam" id="PF20416"/>
    </source>
</evidence>
<dbReference type="WBParaSite" id="SMUV_0000766101-mRNA-1">
    <property type="protein sequence ID" value="SMUV_0000766101-mRNA-1"/>
    <property type="gene ID" value="SMUV_0000766101"/>
</dbReference>
<dbReference type="Proteomes" id="UP000046393">
    <property type="component" value="Unplaced"/>
</dbReference>
<dbReference type="Pfam" id="PF07539">
    <property type="entry name" value="UTP20_N"/>
    <property type="match status" value="1"/>
</dbReference>
<dbReference type="PANTHER" id="PTHR17695:SF11">
    <property type="entry name" value="SMALL SUBUNIT PROCESSOME COMPONENT 20 HOMOLOG"/>
    <property type="match status" value="1"/>
</dbReference>
<dbReference type="InterPro" id="IPR052575">
    <property type="entry name" value="SSU_processome_comp_20"/>
</dbReference>
<feature type="domain" description="U3 small nucleolar RNA-associated protein 20 N-terminal" evidence="1">
    <location>
        <begin position="11"/>
        <end position="361"/>
    </location>
</feature>
<dbReference type="GO" id="GO:0030686">
    <property type="term" value="C:90S preribosome"/>
    <property type="evidence" value="ECO:0007669"/>
    <property type="project" value="TreeGrafter"/>
</dbReference>
<proteinExistence type="predicted"/>
<dbReference type="Pfam" id="PF23099">
    <property type="entry name" value="UTP20_C"/>
    <property type="match status" value="1"/>
</dbReference>
<name>A0A158R5P3_9BILA</name>
<dbReference type="GO" id="GO:0032040">
    <property type="term" value="C:small-subunit processome"/>
    <property type="evidence" value="ECO:0007669"/>
    <property type="project" value="TreeGrafter"/>
</dbReference>
<dbReference type="InterPro" id="IPR046523">
    <property type="entry name" value="UTP20_dom"/>
</dbReference>
<dbReference type="InterPro" id="IPR011430">
    <property type="entry name" value="UTP20_N"/>
</dbReference>
<dbReference type="Pfam" id="PF20416">
    <property type="entry name" value="UTP20"/>
    <property type="match status" value="1"/>
</dbReference>
<feature type="domain" description="U3 small nucleolar RNA-associated protein 20" evidence="2">
    <location>
        <begin position="601"/>
        <end position="822"/>
    </location>
</feature>